<dbReference type="Proteomes" id="UP000809081">
    <property type="component" value="Unassembled WGS sequence"/>
</dbReference>
<dbReference type="EMBL" id="JAFBEI010000055">
    <property type="protein sequence ID" value="MBM7637055.1"/>
    <property type="molecule type" value="Genomic_DNA"/>
</dbReference>
<gene>
    <name evidence="1" type="ORF">JOC31_001885</name>
</gene>
<evidence type="ECO:0000313" key="2">
    <source>
        <dbReference type="Proteomes" id="UP000809081"/>
    </source>
</evidence>
<proteinExistence type="predicted"/>
<keyword evidence="2" id="KW-1185">Reference proteome</keyword>
<evidence type="ECO:0000313" key="1">
    <source>
        <dbReference type="EMBL" id="MBM7637055.1"/>
    </source>
</evidence>
<protein>
    <submittedName>
        <fullName evidence="1">Uncharacterized protein</fullName>
    </submittedName>
</protein>
<dbReference type="InterPro" id="IPR044929">
    <property type="entry name" value="DNA/RNA_non-sp_Endonuclease_sf"/>
</dbReference>
<accession>A0ABS2PNP7</accession>
<comment type="caution">
    <text evidence="1">The sequence shown here is derived from an EMBL/GenBank/DDBJ whole genome shotgun (WGS) entry which is preliminary data.</text>
</comment>
<dbReference type="Gene3D" id="3.40.570.10">
    <property type="entry name" value="Extracellular Endonuclease, subunit A"/>
    <property type="match status" value="1"/>
</dbReference>
<sequence length="411" mass="47345">MDIQEVCTRLGLKDVDELAGLLDFSDRSSLSILKKMGKKLPVSMAKKVVICADGINELIDGQESKESKIKALRRGWACILKGNTNSLIPLRSNISIDLPEYNPSKLNGQSFFHSGHILGDEFYPFLKNNQEVERIISGKYLYQKECLKNMNSNGIVQFSVANMQQTKKYATNFRYSQAFFENRIVDYLKEGGEIFYEAKVIHYLDSNDKPSKYPIGTQIIFKTLKQNNSNEDLETRLCNHVFIPNFDIDFEISGTYKSYYEFYQFGCTDKYKDCFKNIKNHKSGKDYDSAGNRMFYLVLKNSKNNISGIFPTLEKAQNILGDITNNKLSFDFNDLVENRELEADGIFRFTEIEHQKVFDYLKKQKAIRKSNNGNYFYPAGGCIFLSDRDVRDLRLSFDNGKETLISALEYI</sequence>
<organism evidence="1 2">
    <name type="scientific">Streptococcus saliviloxodontae</name>
    <dbReference type="NCBI Taxonomy" id="1349416"/>
    <lineage>
        <taxon>Bacteria</taxon>
        <taxon>Bacillati</taxon>
        <taxon>Bacillota</taxon>
        <taxon>Bacilli</taxon>
        <taxon>Lactobacillales</taxon>
        <taxon>Streptococcaceae</taxon>
        <taxon>Streptococcus</taxon>
    </lineage>
</organism>
<reference evidence="1 2" key="1">
    <citation type="submission" date="2021-01" db="EMBL/GenBank/DDBJ databases">
        <title>Genomic Encyclopedia of Type Strains, Phase IV (KMG-IV): sequencing the most valuable type-strain genomes for metagenomic binning, comparative biology and taxonomic classification.</title>
        <authorList>
            <person name="Goeker M."/>
        </authorList>
    </citation>
    <scope>NUCLEOTIDE SEQUENCE [LARGE SCALE GENOMIC DNA]</scope>
    <source>
        <strain evidence="1 2">DSM 27513</strain>
    </source>
</reference>
<dbReference type="RefSeq" id="WP_205017907.1">
    <property type="nucleotide sequence ID" value="NZ_JAFBEI010000055.1"/>
</dbReference>
<name>A0ABS2PNP7_9STRE</name>